<dbReference type="AlphaFoldDB" id="A0A495JX50"/>
<evidence type="ECO:0000313" key="10">
    <source>
        <dbReference type="EMBL" id="RKR93606.1"/>
    </source>
</evidence>
<comment type="similarity">
    <text evidence="2 9">Belongs to the cytochrome P450 family.</text>
</comment>
<evidence type="ECO:0000256" key="7">
    <source>
        <dbReference type="ARBA" id="ARBA00023033"/>
    </source>
</evidence>
<keyword evidence="4 8" id="KW-0479">Metal-binding</keyword>
<dbReference type="GO" id="GO:0016705">
    <property type="term" value="F:oxidoreductase activity, acting on paired donors, with incorporation or reduction of molecular oxygen"/>
    <property type="evidence" value="ECO:0007669"/>
    <property type="project" value="InterPro"/>
</dbReference>
<feature type="binding site" description="axial binding residue" evidence="8">
    <location>
        <position position="420"/>
    </location>
    <ligand>
        <name>heme</name>
        <dbReference type="ChEBI" id="CHEBI:30413"/>
    </ligand>
    <ligandPart>
        <name>Fe</name>
        <dbReference type="ChEBI" id="CHEBI:18248"/>
    </ligandPart>
</feature>
<evidence type="ECO:0000256" key="2">
    <source>
        <dbReference type="ARBA" id="ARBA00010617"/>
    </source>
</evidence>
<gene>
    <name evidence="10" type="ORF">DFJ75_0390</name>
</gene>
<comment type="cofactor">
    <cofactor evidence="1 8">
        <name>heme</name>
        <dbReference type="ChEBI" id="CHEBI:30413"/>
    </cofactor>
</comment>
<evidence type="ECO:0000256" key="1">
    <source>
        <dbReference type="ARBA" id="ARBA00001971"/>
    </source>
</evidence>
<keyword evidence="3 8" id="KW-0349">Heme</keyword>
<dbReference type="Gene3D" id="1.10.630.10">
    <property type="entry name" value="Cytochrome P450"/>
    <property type="match status" value="1"/>
</dbReference>
<dbReference type="EMBL" id="RBKV01000001">
    <property type="protein sequence ID" value="RKR93606.1"/>
    <property type="molecule type" value="Genomic_DNA"/>
</dbReference>
<accession>A0A495JX50</accession>
<keyword evidence="7 9" id="KW-0503">Monooxygenase</keyword>
<dbReference type="PANTHER" id="PTHR24286">
    <property type="entry name" value="CYTOCHROME P450 26"/>
    <property type="match status" value="1"/>
</dbReference>
<dbReference type="GO" id="GO:0016125">
    <property type="term" value="P:sterol metabolic process"/>
    <property type="evidence" value="ECO:0007669"/>
    <property type="project" value="TreeGrafter"/>
</dbReference>
<dbReference type="GO" id="GO:0005506">
    <property type="term" value="F:iron ion binding"/>
    <property type="evidence" value="ECO:0007669"/>
    <property type="project" value="InterPro"/>
</dbReference>
<protein>
    <submittedName>
        <fullName evidence="10">Cytochrome P450</fullName>
    </submittedName>
</protein>
<dbReference type="SUPFAM" id="SSF48264">
    <property type="entry name" value="Cytochrome P450"/>
    <property type="match status" value="1"/>
</dbReference>
<dbReference type="InterPro" id="IPR001128">
    <property type="entry name" value="Cyt_P450"/>
</dbReference>
<dbReference type="PRINTS" id="PR00465">
    <property type="entry name" value="EP450IV"/>
</dbReference>
<organism evidence="10 11">
    <name type="scientific">Williamsia marianensis</name>
    <dbReference type="NCBI Taxonomy" id="85044"/>
    <lineage>
        <taxon>Bacteria</taxon>
        <taxon>Bacillati</taxon>
        <taxon>Actinomycetota</taxon>
        <taxon>Actinomycetes</taxon>
        <taxon>Mycobacteriales</taxon>
        <taxon>Nocardiaceae</taxon>
        <taxon>Williamsia</taxon>
    </lineage>
</organism>
<sequence length="473" mass="52509">MRPTRAGVTDTLQRGSARLASLYPSSAEPLAAPPGGSGLEPVMGSYGIPGLGHVLESIAHPLDFGRERYRRFGPVSWTGAVGFRVVTVTGPEALQEVWLDKNKVFSSERGWHPVIGPFFHRGLMLLDFDEHMFHRRIMQQAFTRPRLDGYLALSRPLVSGILATWTPGEQVPVFDHTKDLLLAMASQVFVGEPPDSSTATDLSRAFDDAVRGAQAVVRQPVPGGLWARGLRGRRHLEQYFRTAVPSRRGQYGDDLFTVLCQSRTDEGNVFTDEDVTNHMIFLLMAAHDTSTIALSMLLYHLGKDPELQQNLRDEVAGLPADASMDELNSAHLLDCAFKESLRMYAPAGTLFRQAVSDTSILGHHIPAGTEIALNVHLSMRLDTWWSQPDVFDPGRFDDPAVLKEMHRYAWSPFGAGAHKCIGMHFAAMTVKAVLHRLLLDFSWTVPRDYVPLMTWGTGPMPADGLPVRLRRIR</sequence>
<evidence type="ECO:0000256" key="8">
    <source>
        <dbReference type="PIRSR" id="PIRSR602403-1"/>
    </source>
</evidence>
<dbReference type="InterPro" id="IPR017972">
    <property type="entry name" value="Cyt_P450_CS"/>
</dbReference>
<evidence type="ECO:0000256" key="9">
    <source>
        <dbReference type="RuleBase" id="RU000461"/>
    </source>
</evidence>
<keyword evidence="6 8" id="KW-0408">Iron</keyword>
<keyword evidence="5 9" id="KW-0560">Oxidoreductase</keyword>
<dbReference type="GO" id="GO:0004497">
    <property type="term" value="F:monooxygenase activity"/>
    <property type="evidence" value="ECO:0007669"/>
    <property type="project" value="UniProtKB-KW"/>
</dbReference>
<dbReference type="OrthoDB" id="9764248at2"/>
<evidence type="ECO:0000256" key="5">
    <source>
        <dbReference type="ARBA" id="ARBA00023002"/>
    </source>
</evidence>
<reference evidence="10 11" key="1">
    <citation type="submission" date="2018-10" db="EMBL/GenBank/DDBJ databases">
        <title>Sequencing the genomes of 1000 actinobacteria strains.</title>
        <authorList>
            <person name="Klenk H.-P."/>
        </authorList>
    </citation>
    <scope>NUCLEOTIDE SEQUENCE [LARGE SCALE GENOMIC DNA]</scope>
    <source>
        <strain evidence="10 11">DSM 44343</strain>
    </source>
</reference>
<dbReference type="PRINTS" id="PR00385">
    <property type="entry name" value="P450"/>
</dbReference>
<evidence type="ECO:0000313" key="11">
    <source>
        <dbReference type="Proteomes" id="UP000274762"/>
    </source>
</evidence>
<dbReference type="PANTHER" id="PTHR24286:SF24">
    <property type="entry name" value="LANOSTEROL 14-ALPHA DEMETHYLASE"/>
    <property type="match status" value="1"/>
</dbReference>
<dbReference type="GO" id="GO:0020037">
    <property type="term" value="F:heme binding"/>
    <property type="evidence" value="ECO:0007669"/>
    <property type="project" value="InterPro"/>
</dbReference>
<comment type="caution">
    <text evidence="10">The sequence shown here is derived from an EMBL/GenBank/DDBJ whole genome shotgun (WGS) entry which is preliminary data.</text>
</comment>
<dbReference type="Proteomes" id="UP000274762">
    <property type="component" value="Unassembled WGS sequence"/>
</dbReference>
<evidence type="ECO:0000256" key="6">
    <source>
        <dbReference type="ARBA" id="ARBA00023004"/>
    </source>
</evidence>
<dbReference type="RefSeq" id="WP_062796618.1">
    <property type="nucleotide sequence ID" value="NZ_CBCRXS010000001.1"/>
</dbReference>
<evidence type="ECO:0000256" key="4">
    <source>
        <dbReference type="ARBA" id="ARBA00022723"/>
    </source>
</evidence>
<dbReference type="InterPro" id="IPR002403">
    <property type="entry name" value="Cyt_P450_E_grp-IV"/>
</dbReference>
<name>A0A495JX50_WILMA</name>
<dbReference type="PROSITE" id="PS00086">
    <property type="entry name" value="CYTOCHROME_P450"/>
    <property type="match status" value="1"/>
</dbReference>
<proteinExistence type="inferred from homology"/>
<dbReference type="InterPro" id="IPR036396">
    <property type="entry name" value="Cyt_P450_sf"/>
</dbReference>
<dbReference type="Pfam" id="PF00067">
    <property type="entry name" value="p450"/>
    <property type="match status" value="1"/>
</dbReference>
<evidence type="ECO:0000256" key="3">
    <source>
        <dbReference type="ARBA" id="ARBA00022617"/>
    </source>
</evidence>